<proteinExistence type="predicted"/>
<dbReference type="EMBL" id="HBUE01028052">
    <property type="protein sequence ID" value="CAG6455244.1"/>
    <property type="molecule type" value="Transcribed_RNA"/>
</dbReference>
<feature type="region of interest" description="Disordered" evidence="1">
    <location>
        <begin position="63"/>
        <end position="104"/>
    </location>
</feature>
<accession>A0A8D8ADS8</accession>
<evidence type="ECO:0000313" key="2">
    <source>
        <dbReference type="EMBL" id="CAG6455244.1"/>
    </source>
</evidence>
<dbReference type="AlphaFoldDB" id="A0A8D8ADS8"/>
<feature type="compositionally biased region" description="Gly residues" evidence="1">
    <location>
        <begin position="91"/>
        <end position="100"/>
    </location>
</feature>
<evidence type="ECO:0000256" key="1">
    <source>
        <dbReference type="SAM" id="MobiDB-lite"/>
    </source>
</evidence>
<protein>
    <submittedName>
        <fullName evidence="2">(northern house mosquito) hypothetical protein</fullName>
    </submittedName>
</protein>
<name>A0A8D8ADS8_CULPI</name>
<sequence length="145" mass="15105">MVLPDGHAPLPIRRQQVRVDPRCRLLLHGPPEPLGCVPLLRAVRGLGGTPGWAVRPGRAQFDGGEGRLVDGASAGGDPVSDGARQADGTGWELGGQVAGGEGERVQRDSLYADSGVGRVAVGLFAEEPAEGESGFFEREGSRGWV</sequence>
<reference evidence="2" key="1">
    <citation type="submission" date="2021-05" db="EMBL/GenBank/DDBJ databases">
        <authorList>
            <person name="Alioto T."/>
            <person name="Alioto T."/>
            <person name="Gomez Garrido J."/>
        </authorList>
    </citation>
    <scope>NUCLEOTIDE SEQUENCE</scope>
</reference>
<organism evidence="2">
    <name type="scientific">Culex pipiens</name>
    <name type="common">House mosquito</name>
    <dbReference type="NCBI Taxonomy" id="7175"/>
    <lineage>
        <taxon>Eukaryota</taxon>
        <taxon>Metazoa</taxon>
        <taxon>Ecdysozoa</taxon>
        <taxon>Arthropoda</taxon>
        <taxon>Hexapoda</taxon>
        <taxon>Insecta</taxon>
        <taxon>Pterygota</taxon>
        <taxon>Neoptera</taxon>
        <taxon>Endopterygota</taxon>
        <taxon>Diptera</taxon>
        <taxon>Nematocera</taxon>
        <taxon>Culicoidea</taxon>
        <taxon>Culicidae</taxon>
        <taxon>Culicinae</taxon>
        <taxon>Culicini</taxon>
        <taxon>Culex</taxon>
        <taxon>Culex</taxon>
    </lineage>
</organism>